<evidence type="ECO:0000256" key="3">
    <source>
        <dbReference type="ARBA" id="ARBA00022723"/>
    </source>
</evidence>
<dbReference type="InterPro" id="IPR036291">
    <property type="entry name" value="NAD(P)-bd_dom_sf"/>
</dbReference>
<dbReference type="Gene3D" id="3.90.1820.10">
    <property type="entry name" value="AglA-like glucosidase"/>
    <property type="match status" value="1"/>
</dbReference>
<evidence type="ECO:0000256" key="2">
    <source>
        <dbReference type="ARBA" id="ARBA00010141"/>
    </source>
</evidence>
<feature type="domain" description="Glycosyl hydrolase family 4 C-terminal" evidence="10">
    <location>
        <begin position="198"/>
        <end position="407"/>
    </location>
</feature>
<dbReference type="CDD" id="cd05297">
    <property type="entry name" value="GH4_alpha_glucosidase_galactosidase"/>
    <property type="match status" value="1"/>
</dbReference>
<organism evidence="11 12">
    <name type="scientific">Actinoallomurus vinaceus</name>
    <dbReference type="NCBI Taxonomy" id="1080074"/>
    <lineage>
        <taxon>Bacteria</taxon>
        <taxon>Bacillati</taxon>
        <taxon>Actinomycetota</taxon>
        <taxon>Actinomycetes</taxon>
        <taxon>Streptosporangiales</taxon>
        <taxon>Thermomonosporaceae</taxon>
        <taxon>Actinoallomurus</taxon>
    </lineage>
</organism>
<keyword evidence="4 9" id="KW-0378">Hydrolase</keyword>
<comment type="cofactor">
    <cofactor evidence="1">
        <name>Mn(2+)</name>
        <dbReference type="ChEBI" id="CHEBI:29035"/>
    </cofactor>
</comment>
<evidence type="ECO:0000313" key="11">
    <source>
        <dbReference type="EMBL" id="GAA4632143.1"/>
    </source>
</evidence>
<dbReference type="Pfam" id="PF11975">
    <property type="entry name" value="Glyco_hydro_4C"/>
    <property type="match status" value="1"/>
</dbReference>
<dbReference type="SUPFAM" id="SSF56327">
    <property type="entry name" value="LDH C-terminal domain-like"/>
    <property type="match status" value="1"/>
</dbReference>
<comment type="similarity">
    <text evidence="2 9">Belongs to the glycosyl hydrolase 4 family.</text>
</comment>
<keyword evidence="6" id="KW-0464">Manganese</keyword>
<accession>A0ABP8UKD8</accession>
<dbReference type="InterPro" id="IPR015955">
    <property type="entry name" value="Lactate_DH/Glyco_Ohase_4_C"/>
</dbReference>
<sequence>MSSPIRIAFVGAGSITFTRQLLRDIFSFPELADVRIALHDIDPERLSVAETLARRTADQHGAKPLIVAEADRRAALEGSDVVVNMVAIGGHHATVTDFEVPERFGLRQTIGDTLGIGGIFRALRTFPFLEALAADMAAVCPDAWLLNYTNPMAMNLQYLASVAPGLKAAGLCHSVYWTVRGLCEIVGVPYEEVDYLSAGVNHQAWILRWQHQGRSLYPALDEAIERDPELRRRVRVDMYRRLGFYPTETSEHSSEYVPFYLRHPAEIERLRIPIGDYVGISADNVAEYASIRDRLAAGLDPEPDGEEEDAAEYAPQVIHSLATGTLRTIQVTTANRGLVTNLPAGAAVEVPATLDRLGVHPHAVGALPPQLAALNRSFLNVVELVVAAAVEGDPRHVRHAAMSDPATAAALTVDEIWALCDAMVAAHGDALPPTLRTPLSPGALR</sequence>
<dbReference type="Proteomes" id="UP001501442">
    <property type="component" value="Unassembled WGS sequence"/>
</dbReference>
<reference evidence="12" key="1">
    <citation type="journal article" date="2019" name="Int. J. Syst. Evol. Microbiol.">
        <title>The Global Catalogue of Microorganisms (GCM) 10K type strain sequencing project: providing services to taxonomists for standard genome sequencing and annotation.</title>
        <authorList>
            <consortium name="The Broad Institute Genomics Platform"/>
            <consortium name="The Broad Institute Genome Sequencing Center for Infectious Disease"/>
            <person name="Wu L."/>
            <person name="Ma J."/>
        </authorList>
    </citation>
    <scope>NUCLEOTIDE SEQUENCE [LARGE SCALE GENOMIC DNA]</scope>
    <source>
        <strain evidence="12">JCM 17939</strain>
    </source>
</reference>
<dbReference type="RefSeq" id="WP_345435143.1">
    <property type="nucleotide sequence ID" value="NZ_BAABHK010000010.1"/>
</dbReference>
<evidence type="ECO:0000256" key="5">
    <source>
        <dbReference type="ARBA" id="ARBA00023027"/>
    </source>
</evidence>
<evidence type="ECO:0000256" key="6">
    <source>
        <dbReference type="ARBA" id="ARBA00023211"/>
    </source>
</evidence>
<keyword evidence="7" id="KW-0119">Carbohydrate metabolism</keyword>
<gene>
    <name evidence="11" type="ORF">GCM10023196_064370</name>
</gene>
<dbReference type="InterPro" id="IPR053715">
    <property type="entry name" value="GH4_Enzyme_sf"/>
</dbReference>
<keyword evidence="5 9" id="KW-0520">NAD</keyword>
<protein>
    <submittedName>
        <fullName evidence="11">Alpha-glucosidase/alpha-galactosidase</fullName>
    </submittedName>
</protein>
<dbReference type="PRINTS" id="PR00732">
    <property type="entry name" value="GLHYDRLASE4"/>
</dbReference>
<keyword evidence="3" id="KW-0479">Metal-binding</keyword>
<keyword evidence="12" id="KW-1185">Reference proteome</keyword>
<comment type="caution">
    <text evidence="11">The sequence shown here is derived from an EMBL/GenBank/DDBJ whole genome shotgun (WGS) entry which is preliminary data.</text>
</comment>
<evidence type="ECO:0000256" key="4">
    <source>
        <dbReference type="ARBA" id="ARBA00022801"/>
    </source>
</evidence>
<dbReference type="InterPro" id="IPR022616">
    <property type="entry name" value="Glyco_hydro_4_C"/>
</dbReference>
<evidence type="ECO:0000256" key="7">
    <source>
        <dbReference type="ARBA" id="ARBA00023277"/>
    </source>
</evidence>
<dbReference type="PANTHER" id="PTHR32092">
    <property type="entry name" value="6-PHOSPHO-BETA-GLUCOSIDASE-RELATED"/>
    <property type="match status" value="1"/>
</dbReference>
<dbReference type="EMBL" id="BAABHK010000010">
    <property type="protein sequence ID" value="GAA4632143.1"/>
    <property type="molecule type" value="Genomic_DNA"/>
</dbReference>
<dbReference type="SUPFAM" id="SSF51735">
    <property type="entry name" value="NAD(P)-binding Rossmann-fold domains"/>
    <property type="match status" value="1"/>
</dbReference>
<evidence type="ECO:0000256" key="8">
    <source>
        <dbReference type="ARBA" id="ARBA00023295"/>
    </source>
</evidence>
<name>A0ABP8UKD8_9ACTN</name>
<evidence type="ECO:0000259" key="10">
    <source>
        <dbReference type="Pfam" id="PF11975"/>
    </source>
</evidence>
<proteinExistence type="inferred from homology"/>
<evidence type="ECO:0000256" key="1">
    <source>
        <dbReference type="ARBA" id="ARBA00001936"/>
    </source>
</evidence>
<dbReference type="Pfam" id="PF02056">
    <property type="entry name" value="Glyco_hydro_4"/>
    <property type="match status" value="1"/>
</dbReference>
<comment type="cofactor">
    <cofactor evidence="9">
        <name>NAD(+)</name>
        <dbReference type="ChEBI" id="CHEBI:57540"/>
    </cofactor>
    <text evidence="9">Binds 1 NAD(+) per subunit.</text>
</comment>
<evidence type="ECO:0000256" key="9">
    <source>
        <dbReference type="RuleBase" id="RU361152"/>
    </source>
</evidence>
<dbReference type="PANTHER" id="PTHR32092:SF6">
    <property type="entry name" value="ALPHA-GALACTOSIDASE"/>
    <property type="match status" value="1"/>
</dbReference>
<evidence type="ECO:0000313" key="12">
    <source>
        <dbReference type="Proteomes" id="UP001501442"/>
    </source>
</evidence>
<dbReference type="InterPro" id="IPR001088">
    <property type="entry name" value="Glyco_hydro_4"/>
</dbReference>
<keyword evidence="8 9" id="KW-0326">Glycosidase</keyword>
<dbReference type="NCBIfam" id="NF011657">
    <property type="entry name" value="PRK15076.1"/>
    <property type="match status" value="1"/>
</dbReference>